<evidence type="ECO:0000313" key="2">
    <source>
        <dbReference type="EMBL" id="AHG00536.1"/>
    </source>
</evidence>
<name>W0JP84_9EURY</name>
<keyword evidence="1" id="KW-1133">Transmembrane helix</keyword>
<protein>
    <submittedName>
        <fullName evidence="2">Capsular polysaccharide biosynthesis protein</fullName>
    </submittedName>
</protein>
<feature type="transmembrane region" description="Helical" evidence="1">
    <location>
        <begin position="35"/>
        <end position="62"/>
    </location>
</feature>
<dbReference type="PATRIC" id="fig|797299.3.peg.2760"/>
<evidence type="ECO:0000256" key="1">
    <source>
        <dbReference type="SAM" id="Phobius"/>
    </source>
</evidence>
<dbReference type="KEGG" id="hlr:HALLA_18825"/>
<dbReference type="EMBL" id="CP007055">
    <property type="protein sequence ID" value="AHG00536.1"/>
    <property type="molecule type" value="Genomic_DNA"/>
</dbReference>
<dbReference type="eggNOG" id="arCOG06250">
    <property type="taxonomic scope" value="Archaea"/>
</dbReference>
<organism evidence="2 3">
    <name type="scientific">Halostagnicola larsenii XH-48</name>
    <dbReference type="NCBI Taxonomy" id="797299"/>
    <lineage>
        <taxon>Archaea</taxon>
        <taxon>Methanobacteriati</taxon>
        <taxon>Methanobacteriota</taxon>
        <taxon>Stenosarchaea group</taxon>
        <taxon>Halobacteria</taxon>
        <taxon>Halobacteriales</taxon>
        <taxon>Natrialbaceae</taxon>
        <taxon>Halostagnicola</taxon>
    </lineage>
</organism>
<sequence length="394" mass="40915">MIVASLLMIVGLLIGIAVVQTYGLRLSGVLVVPMFAVYALYDVLALPAFVIGVLAAYAGLAVLQRRTLLFGRQLLLASMILSMIVPLAVFGSLVALGVSGITLSTATFAGSILPGVAAYNYHQLDSDRRLEDIAASVGVLVGLIGLGGALVNLTMAPRIGRLTPPVLFGPNSDIAAARNAAISDMGGFLEISLPVVLLVIALGMVVSEGAYMRWGIRLNGIIALPLLALFALRSAAVLPLYVLGVAVVYGLLTLFHRSTLLYGRVLLGTGLVIAIAGSIPIAIVFPVTTGLHLFFTAILIGIGAYNLHRMPPEHRPTSISLSAGAFALFLGGLRLIVTPEPGGVLTTNLSALPQIALLVGALVVGAASALRLERLRPSSSDADRQRAGTHSSHT</sequence>
<feature type="transmembrane region" description="Helical" evidence="1">
    <location>
        <begin position="188"/>
        <end position="207"/>
    </location>
</feature>
<dbReference type="GO" id="GO:0045227">
    <property type="term" value="P:capsule polysaccharide biosynthetic process"/>
    <property type="evidence" value="ECO:0007669"/>
    <property type="project" value="InterPro"/>
</dbReference>
<dbReference type="HOGENOM" id="CLU_058755_0_0_2"/>
<dbReference type="Pfam" id="PF14102">
    <property type="entry name" value="Caps_synth_CapC"/>
    <property type="match status" value="2"/>
</dbReference>
<keyword evidence="3" id="KW-1185">Reference proteome</keyword>
<dbReference type="STRING" id="797299.HALLA_18825"/>
<evidence type="ECO:0000313" key="3">
    <source>
        <dbReference type="Proteomes" id="UP000019024"/>
    </source>
</evidence>
<dbReference type="Proteomes" id="UP000019024">
    <property type="component" value="Chromosome"/>
</dbReference>
<feature type="transmembrane region" description="Helical" evidence="1">
    <location>
        <begin position="349"/>
        <end position="370"/>
    </location>
</feature>
<dbReference type="GO" id="GO:0016020">
    <property type="term" value="C:membrane"/>
    <property type="evidence" value="ECO:0007669"/>
    <property type="project" value="InterPro"/>
</dbReference>
<gene>
    <name evidence="2" type="ORF">HALLA_18825</name>
</gene>
<reference evidence="2 3" key="1">
    <citation type="submission" date="2014-01" db="EMBL/GenBank/DDBJ databases">
        <authorList>
            <consortium name="DOE Joint Genome Institute"/>
            <person name="Anderson I."/>
            <person name="Huntemann M."/>
            <person name="Han J."/>
            <person name="Chen A."/>
            <person name="Kyrpides N."/>
            <person name="Mavromatis K."/>
            <person name="Markowitz V."/>
            <person name="Palaniappan K."/>
            <person name="Ivanova N."/>
            <person name="Schaumberg A."/>
            <person name="Pati A."/>
            <person name="Liolios K."/>
            <person name="Nordberg H.P."/>
            <person name="Cantor M.N."/>
            <person name="Hua S.X."/>
            <person name="Woyke T."/>
        </authorList>
    </citation>
    <scope>NUCLEOTIDE SEQUENCE [LARGE SCALE GENOMIC DNA]</scope>
    <source>
        <strain evidence="2 3">XH-48</strain>
    </source>
</reference>
<feature type="transmembrane region" description="Helical" evidence="1">
    <location>
        <begin position="74"/>
        <end position="95"/>
    </location>
</feature>
<dbReference type="AlphaFoldDB" id="W0JP84"/>
<feature type="transmembrane region" description="Helical" evidence="1">
    <location>
        <begin position="262"/>
        <end position="285"/>
    </location>
</feature>
<feature type="transmembrane region" description="Helical" evidence="1">
    <location>
        <begin position="319"/>
        <end position="337"/>
    </location>
</feature>
<dbReference type="OrthoDB" id="240491at2157"/>
<keyword evidence="1" id="KW-0812">Transmembrane</keyword>
<proteinExistence type="predicted"/>
<accession>W0JP84</accession>
<feature type="transmembrane region" description="Helical" evidence="1">
    <location>
        <begin position="214"/>
        <end position="232"/>
    </location>
</feature>
<keyword evidence="1" id="KW-0472">Membrane</keyword>
<feature type="transmembrane region" description="Helical" evidence="1">
    <location>
        <begin position="238"/>
        <end position="255"/>
    </location>
</feature>
<feature type="transmembrane region" description="Helical" evidence="1">
    <location>
        <begin position="133"/>
        <end position="155"/>
    </location>
</feature>
<dbReference type="InterPro" id="IPR008338">
    <property type="entry name" value="Capsule_biosynth_CapC"/>
</dbReference>
<feature type="transmembrane region" description="Helical" evidence="1">
    <location>
        <begin position="291"/>
        <end position="307"/>
    </location>
</feature>
<feature type="transmembrane region" description="Helical" evidence="1">
    <location>
        <begin position="101"/>
        <end position="121"/>
    </location>
</feature>